<dbReference type="InterPro" id="IPR005467">
    <property type="entry name" value="His_kinase_dom"/>
</dbReference>
<dbReference type="PROSITE" id="PS50885">
    <property type="entry name" value="HAMP"/>
    <property type="match status" value="1"/>
</dbReference>
<evidence type="ECO:0000313" key="19">
    <source>
        <dbReference type="EMBL" id="TDQ35463.1"/>
    </source>
</evidence>
<evidence type="ECO:0000256" key="4">
    <source>
        <dbReference type="ARBA" id="ARBA00022475"/>
    </source>
</evidence>
<dbReference type="SMART" id="SM00387">
    <property type="entry name" value="HATPase_c"/>
    <property type="match status" value="1"/>
</dbReference>
<keyword evidence="8 16" id="KW-0812">Transmembrane</keyword>
<evidence type="ECO:0000259" key="17">
    <source>
        <dbReference type="PROSITE" id="PS50109"/>
    </source>
</evidence>
<evidence type="ECO:0000256" key="1">
    <source>
        <dbReference type="ARBA" id="ARBA00000085"/>
    </source>
</evidence>
<dbReference type="SUPFAM" id="SSF55874">
    <property type="entry name" value="ATPase domain of HSP90 chaperone/DNA topoisomerase II/histidine kinase"/>
    <property type="match status" value="1"/>
</dbReference>
<dbReference type="Gene3D" id="1.10.287.130">
    <property type="match status" value="1"/>
</dbReference>
<evidence type="ECO:0000256" key="8">
    <source>
        <dbReference type="ARBA" id="ARBA00022692"/>
    </source>
</evidence>
<evidence type="ECO:0000256" key="14">
    <source>
        <dbReference type="ARBA" id="ARBA00023136"/>
    </source>
</evidence>
<keyword evidence="14 16" id="KW-0472">Membrane</keyword>
<keyword evidence="10" id="KW-0418">Kinase</keyword>
<dbReference type="Gene3D" id="3.30.565.10">
    <property type="entry name" value="Histidine kinase-like ATPase, C-terminal domain"/>
    <property type="match status" value="1"/>
</dbReference>
<reference evidence="19 20" key="1">
    <citation type="submission" date="2019-03" db="EMBL/GenBank/DDBJ databases">
        <title>Genomic Encyclopedia of Type Strains, Phase IV (KMG-IV): sequencing the most valuable type-strain genomes for metagenomic binning, comparative biology and taxonomic classification.</title>
        <authorList>
            <person name="Goeker M."/>
        </authorList>
    </citation>
    <scope>NUCLEOTIDE SEQUENCE [LARGE SCALE GENOMIC DNA]</scope>
    <source>
        <strain evidence="19 20">DSM 28679</strain>
    </source>
</reference>
<dbReference type="Pfam" id="PF02518">
    <property type="entry name" value="HATPase_c"/>
    <property type="match status" value="1"/>
</dbReference>
<keyword evidence="20" id="KW-1185">Reference proteome</keyword>
<protein>
    <recommendedName>
        <fullName evidence="3">histidine kinase</fullName>
        <ecNumber evidence="3">2.7.13.3</ecNumber>
    </recommendedName>
</protein>
<sequence length="450" mass="50552">MVVWYPRSFFGRLLGMVLLAVLFSKALTLIYLLLNDDVLVDRQYSHGAALTLRAYWAAPASEQQGVAEAAGLQLVREHHVPEGERQWPYSDIFIEQMKAELGEDTRVRISVQTPPSLYVNAPSLGPDWIRIPLYPHPLRGQRLWNLFGWFLGIGVLSTAAAWLFVRQFSAPLKRLVIVARQFGEGRSVRLPVEADTASEMAEVYHAFNQMTDNIEQSNRERELMLAGISHDLRTPLTRMRLALALLGEESELARDMVHDIEDMDAILEQFLAFIRDGRDEASQVCDLSALVREVVQPYHQQGYDIGLQLQDGITAPLRRLSFKRMLVNLIENAIRYGGSRMHITLVVDHQDSSGQAVLTVRDTGPGIASSDLSGIFNPFIRGDQARGGQGAGLGLAIVERIIRLHAGHIELRNHPAGGLEVQVSLPLENRQQRPKLRYKPKPAKKWKRNG</sequence>
<dbReference type="SUPFAM" id="SSF47384">
    <property type="entry name" value="Homodimeric domain of signal transducing histidine kinase"/>
    <property type="match status" value="1"/>
</dbReference>
<gene>
    <name evidence="19" type="ORF">DFQ45_11512</name>
</gene>
<comment type="catalytic activity">
    <reaction evidence="1">
        <text>ATP + protein L-histidine = ADP + protein N-phospho-L-histidine.</text>
        <dbReference type="EC" id="2.7.13.3"/>
    </reaction>
</comment>
<proteinExistence type="predicted"/>
<dbReference type="InterPro" id="IPR003594">
    <property type="entry name" value="HATPase_dom"/>
</dbReference>
<dbReference type="GO" id="GO:0000155">
    <property type="term" value="F:phosphorelay sensor kinase activity"/>
    <property type="evidence" value="ECO:0007669"/>
    <property type="project" value="InterPro"/>
</dbReference>
<dbReference type="Pfam" id="PF00512">
    <property type="entry name" value="HisKA"/>
    <property type="match status" value="1"/>
</dbReference>
<dbReference type="CDD" id="cd00082">
    <property type="entry name" value="HisKA"/>
    <property type="match status" value="1"/>
</dbReference>
<feature type="domain" description="Histidine kinase" evidence="17">
    <location>
        <begin position="227"/>
        <end position="429"/>
    </location>
</feature>
<dbReference type="Proteomes" id="UP000294575">
    <property type="component" value="Unassembled WGS sequence"/>
</dbReference>
<feature type="compositionally biased region" description="Basic residues" evidence="15">
    <location>
        <begin position="432"/>
        <end position="450"/>
    </location>
</feature>
<evidence type="ECO:0000256" key="10">
    <source>
        <dbReference type="ARBA" id="ARBA00022777"/>
    </source>
</evidence>
<evidence type="ECO:0000256" key="7">
    <source>
        <dbReference type="ARBA" id="ARBA00022679"/>
    </source>
</evidence>
<evidence type="ECO:0000256" key="15">
    <source>
        <dbReference type="SAM" id="MobiDB-lite"/>
    </source>
</evidence>
<dbReference type="GO" id="GO:0005886">
    <property type="term" value="C:plasma membrane"/>
    <property type="evidence" value="ECO:0007669"/>
    <property type="project" value="UniProtKB-SubCell"/>
</dbReference>
<dbReference type="EMBL" id="SNYK01000015">
    <property type="protein sequence ID" value="TDQ35463.1"/>
    <property type="molecule type" value="Genomic_DNA"/>
</dbReference>
<evidence type="ECO:0000256" key="6">
    <source>
        <dbReference type="ARBA" id="ARBA00022553"/>
    </source>
</evidence>
<evidence type="ECO:0000256" key="9">
    <source>
        <dbReference type="ARBA" id="ARBA00022741"/>
    </source>
</evidence>
<dbReference type="SMART" id="SM00388">
    <property type="entry name" value="HisKA"/>
    <property type="match status" value="1"/>
</dbReference>
<dbReference type="GO" id="GO:0005524">
    <property type="term" value="F:ATP binding"/>
    <property type="evidence" value="ECO:0007669"/>
    <property type="project" value="UniProtKB-KW"/>
</dbReference>
<evidence type="ECO:0000256" key="2">
    <source>
        <dbReference type="ARBA" id="ARBA00004429"/>
    </source>
</evidence>
<dbReference type="InterPro" id="IPR036890">
    <property type="entry name" value="HATPase_C_sf"/>
</dbReference>
<keyword evidence="6" id="KW-0597">Phosphoprotein</keyword>
<feature type="transmembrane region" description="Helical" evidence="16">
    <location>
        <begin position="146"/>
        <end position="165"/>
    </location>
</feature>
<evidence type="ECO:0000256" key="13">
    <source>
        <dbReference type="ARBA" id="ARBA00023012"/>
    </source>
</evidence>
<dbReference type="EC" id="2.7.13.3" evidence="3"/>
<keyword evidence="5" id="KW-0997">Cell inner membrane</keyword>
<keyword evidence="7" id="KW-0808">Transferase</keyword>
<name>A0A4R6TTY4_9GAMM</name>
<dbReference type="InterPro" id="IPR050980">
    <property type="entry name" value="2C_sensor_his_kinase"/>
</dbReference>
<evidence type="ECO:0000256" key="16">
    <source>
        <dbReference type="SAM" id="Phobius"/>
    </source>
</evidence>
<dbReference type="CDD" id="cd06225">
    <property type="entry name" value="HAMP"/>
    <property type="match status" value="1"/>
</dbReference>
<feature type="domain" description="HAMP" evidence="18">
    <location>
        <begin position="166"/>
        <end position="219"/>
    </location>
</feature>
<keyword evidence="4" id="KW-1003">Cell membrane</keyword>
<dbReference type="InterPro" id="IPR004358">
    <property type="entry name" value="Sig_transdc_His_kin-like_C"/>
</dbReference>
<evidence type="ECO:0000259" key="18">
    <source>
        <dbReference type="PROSITE" id="PS50885"/>
    </source>
</evidence>
<feature type="region of interest" description="Disordered" evidence="15">
    <location>
        <begin position="430"/>
        <end position="450"/>
    </location>
</feature>
<feature type="transmembrane region" description="Helical" evidence="16">
    <location>
        <begin position="12"/>
        <end position="34"/>
    </location>
</feature>
<dbReference type="PROSITE" id="PS50109">
    <property type="entry name" value="HIS_KIN"/>
    <property type="match status" value="1"/>
</dbReference>
<evidence type="ECO:0000313" key="20">
    <source>
        <dbReference type="Proteomes" id="UP000294575"/>
    </source>
</evidence>
<dbReference type="InterPro" id="IPR003660">
    <property type="entry name" value="HAMP_dom"/>
</dbReference>
<dbReference type="SMART" id="SM00304">
    <property type="entry name" value="HAMP"/>
    <property type="match status" value="1"/>
</dbReference>
<evidence type="ECO:0000256" key="5">
    <source>
        <dbReference type="ARBA" id="ARBA00022519"/>
    </source>
</evidence>
<dbReference type="Pfam" id="PF00672">
    <property type="entry name" value="HAMP"/>
    <property type="match status" value="1"/>
</dbReference>
<dbReference type="InterPro" id="IPR036097">
    <property type="entry name" value="HisK_dim/P_sf"/>
</dbReference>
<keyword evidence="9" id="KW-0547">Nucleotide-binding</keyword>
<evidence type="ECO:0000256" key="3">
    <source>
        <dbReference type="ARBA" id="ARBA00012438"/>
    </source>
</evidence>
<accession>A0A4R6TTY4</accession>
<comment type="caution">
    <text evidence="19">The sequence shown here is derived from an EMBL/GenBank/DDBJ whole genome shotgun (WGS) entry which is preliminary data.</text>
</comment>
<keyword evidence="12 16" id="KW-1133">Transmembrane helix</keyword>
<dbReference type="PANTHER" id="PTHR44936:SF5">
    <property type="entry name" value="SENSOR HISTIDINE KINASE ENVZ"/>
    <property type="match status" value="1"/>
</dbReference>
<keyword evidence="11" id="KW-0067">ATP-binding</keyword>
<evidence type="ECO:0000256" key="11">
    <source>
        <dbReference type="ARBA" id="ARBA00022840"/>
    </source>
</evidence>
<dbReference type="PANTHER" id="PTHR44936">
    <property type="entry name" value="SENSOR PROTEIN CREC"/>
    <property type="match status" value="1"/>
</dbReference>
<comment type="subcellular location">
    <subcellularLocation>
        <location evidence="2">Cell inner membrane</location>
        <topology evidence="2">Multi-pass membrane protein</topology>
    </subcellularLocation>
</comment>
<dbReference type="AlphaFoldDB" id="A0A4R6TTY4"/>
<dbReference type="PRINTS" id="PR00344">
    <property type="entry name" value="BCTRLSENSOR"/>
</dbReference>
<keyword evidence="13" id="KW-0902">Two-component regulatory system</keyword>
<evidence type="ECO:0000256" key="12">
    <source>
        <dbReference type="ARBA" id="ARBA00022989"/>
    </source>
</evidence>
<dbReference type="InterPro" id="IPR003661">
    <property type="entry name" value="HisK_dim/P_dom"/>
</dbReference>
<organism evidence="19 20">
    <name type="scientific">Thiopseudomonas denitrificans</name>
    <dbReference type="NCBI Taxonomy" id="1501432"/>
    <lineage>
        <taxon>Bacteria</taxon>
        <taxon>Pseudomonadati</taxon>
        <taxon>Pseudomonadota</taxon>
        <taxon>Gammaproteobacteria</taxon>
        <taxon>Pseudomonadales</taxon>
        <taxon>Pseudomonadaceae</taxon>
        <taxon>Thiopseudomonas</taxon>
    </lineage>
</organism>